<dbReference type="PANTHER" id="PTHR43918">
    <property type="entry name" value="ACETYLCHOLINESTERASE"/>
    <property type="match status" value="1"/>
</dbReference>
<reference evidence="7" key="1">
    <citation type="submission" date="2021-02" db="EMBL/GenBank/DDBJ databases">
        <authorList>
            <person name="Nowell W R."/>
        </authorList>
    </citation>
    <scope>NUCLEOTIDE SEQUENCE</scope>
</reference>
<evidence type="ECO:0000256" key="3">
    <source>
        <dbReference type="ARBA" id="ARBA00022801"/>
    </source>
</evidence>
<dbReference type="SUPFAM" id="SSF53474">
    <property type="entry name" value="alpha/beta-Hydrolases"/>
    <property type="match status" value="1"/>
</dbReference>
<dbReference type="EMBL" id="CAJOBC010000411">
    <property type="protein sequence ID" value="CAF3582841.1"/>
    <property type="molecule type" value="Genomic_DNA"/>
</dbReference>
<dbReference type="InterPro" id="IPR000997">
    <property type="entry name" value="Cholinesterase"/>
</dbReference>
<protein>
    <recommendedName>
        <fullName evidence="5">Carboxylic ester hydrolase</fullName>
        <ecNumber evidence="5">3.1.1.-</ecNumber>
    </recommendedName>
</protein>
<evidence type="ECO:0000256" key="2">
    <source>
        <dbReference type="ARBA" id="ARBA00022487"/>
    </source>
</evidence>
<sequence>MQFHYYYYYDDDDDDDDEEQEEECIKKNIQKYLTINKRHILTILINSIIIIMPTTVKGLTIHKRNVYNHYRSHTINNEPIRETSYGPVRGIEFKFTVADNIPNILYRVNAWLGIPFAKPSIGLRRFRLPEPPLPWTNIYNATQLPATCWQTEQIVYNLSAEKIWSPNTIRSENCLYLNVWAPVQRHPKTKLAVLVWIYGGGFVTGTASLDIYDGRILSALNNVIVVSMQYRLQSFGFLYLGKPDAPGNQGLYDQVLALEWIANNIQNFGGDSKRITLFGESAGAVSVGFHLLSPKSRSLFNSAILQSGGPTAKWGFITPAEAYNRSKKFLHEFYSLVNKRLLDKPWESNRIPDICKRSDTDDIEIQFQCALHYPVLDEEHYGYTWTNAEYTIQDGGPVFFLLMPVIDGTFLPQNPITMLKTGNFKKCPLLLGANQDEGSYFMVYATGNDKVPGNALPDVSYSTFLKHLELYYNYIPSYPYKGPAIVLKSVIQRYTDWVDWTDNIKNAIRLRDEIVFIFGEPLNHTDQKHYTKEEVQLSRRIMTYWSNFAKHNDPNGNDTNFPYDWPKYSYPARKHIVLDTNSKSTGVALRAEYCAFWEEYIPILLEEFDQEKFFLRNFKQVENEK</sequence>
<dbReference type="Pfam" id="PF00135">
    <property type="entry name" value="COesterase"/>
    <property type="match status" value="2"/>
</dbReference>
<evidence type="ECO:0000256" key="4">
    <source>
        <dbReference type="ARBA" id="ARBA00023157"/>
    </source>
</evidence>
<dbReference type="PANTHER" id="PTHR43918:SF4">
    <property type="entry name" value="CARBOXYLIC ESTER HYDROLASE"/>
    <property type="match status" value="1"/>
</dbReference>
<dbReference type="GO" id="GO:0005615">
    <property type="term" value="C:extracellular space"/>
    <property type="evidence" value="ECO:0007669"/>
    <property type="project" value="TreeGrafter"/>
</dbReference>
<feature type="domain" description="Carboxylesterase type B" evidence="6">
    <location>
        <begin position="511"/>
        <end position="597"/>
    </location>
</feature>
<keyword evidence="4" id="KW-1015">Disulfide bond</keyword>
<gene>
    <name evidence="7" type="ORF">GPM918_LOCUS3362</name>
    <name evidence="8" type="ORF">SRO942_LOCUS3362</name>
</gene>
<comment type="caution">
    <text evidence="7">The sequence shown here is derived from an EMBL/GenBank/DDBJ whole genome shotgun (WGS) entry which is preliminary data.</text>
</comment>
<dbReference type="InterPro" id="IPR050654">
    <property type="entry name" value="AChE-related_enzymes"/>
</dbReference>
<keyword evidence="9" id="KW-1185">Reference proteome</keyword>
<dbReference type="InterPro" id="IPR029058">
    <property type="entry name" value="AB_hydrolase_fold"/>
</dbReference>
<feature type="domain" description="Carboxylesterase type B" evidence="6">
    <location>
        <begin position="78"/>
        <end position="503"/>
    </location>
</feature>
<dbReference type="GO" id="GO:0005886">
    <property type="term" value="C:plasma membrane"/>
    <property type="evidence" value="ECO:0007669"/>
    <property type="project" value="TreeGrafter"/>
</dbReference>
<dbReference type="OrthoDB" id="9000293at2759"/>
<proteinExistence type="inferred from homology"/>
<keyword evidence="2" id="KW-0719">Serine esterase</keyword>
<dbReference type="EC" id="3.1.1.-" evidence="5"/>
<evidence type="ECO:0000313" key="9">
    <source>
        <dbReference type="Proteomes" id="UP000663829"/>
    </source>
</evidence>
<dbReference type="PRINTS" id="PR00878">
    <property type="entry name" value="CHOLNESTRASE"/>
</dbReference>
<evidence type="ECO:0000259" key="6">
    <source>
        <dbReference type="Pfam" id="PF00135"/>
    </source>
</evidence>
<organism evidence="7 9">
    <name type="scientific">Didymodactylos carnosus</name>
    <dbReference type="NCBI Taxonomy" id="1234261"/>
    <lineage>
        <taxon>Eukaryota</taxon>
        <taxon>Metazoa</taxon>
        <taxon>Spiralia</taxon>
        <taxon>Gnathifera</taxon>
        <taxon>Rotifera</taxon>
        <taxon>Eurotatoria</taxon>
        <taxon>Bdelloidea</taxon>
        <taxon>Philodinida</taxon>
        <taxon>Philodinidae</taxon>
        <taxon>Didymodactylos</taxon>
    </lineage>
</organism>
<dbReference type="EMBL" id="CAJNOQ010000411">
    <property type="protein sequence ID" value="CAF0798036.1"/>
    <property type="molecule type" value="Genomic_DNA"/>
</dbReference>
<dbReference type="PROSITE" id="PS00122">
    <property type="entry name" value="CARBOXYLESTERASE_B_1"/>
    <property type="match status" value="1"/>
</dbReference>
<dbReference type="Proteomes" id="UP000663829">
    <property type="component" value="Unassembled WGS sequence"/>
</dbReference>
<dbReference type="Proteomes" id="UP000681722">
    <property type="component" value="Unassembled WGS sequence"/>
</dbReference>
<name>A0A813SJR7_9BILA</name>
<keyword evidence="3 5" id="KW-0378">Hydrolase</keyword>
<comment type="similarity">
    <text evidence="1 5">Belongs to the type-B carboxylesterase/lipase family.</text>
</comment>
<dbReference type="InterPro" id="IPR019826">
    <property type="entry name" value="Carboxylesterase_B_AS"/>
</dbReference>
<evidence type="ECO:0000256" key="1">
    <source>
        <dbReference type="ARBA" id="ARBA00005964"/>
    </source>
</evidence>
<evidence type="ECO:0000256" key="5">
    <source>
        <dbReference type="RuleBase" id="RU361235"/>
    </source>
</evidence>
<evidence type="ECO:0000313" key="8">
    <source>
        <dbReference type="EMBL" id="CAF3582841.1"/>
    </source>
</evidence>
<dbReference type="GO" id="GO:0019695">
    <property type="term" value="P:choline metabolic process"/>
    <property type="evidence" value="ECO:0007669"/>
    <property type="project" value="TreeGrafter"/>
</dbReference>
<dbReference type="GO" id="GO:0006581">
    <property type="term" value="P:acetylcholine catabolic process"/>
    <property type="evidence" value="ECO:0007669"/>
    <property type="project" value="TreeGrafter"/>
</dbReference>
<dbReference type="AlphaFoldDB" id="A0A813SJR7"/>
<evidence type="ECO:0000313" key="7">
    <source>
        <dbReference type="EMBL" id="CAF0798036.1"/>
    </source>
</evidence>
<accession>A0A813SJR7</accession>
<dbReference type="GO" id="GO:0003990">
    <property type="term" value="F:acetylcholinesterase activity"/>
    <property type="evidence" value="ECO:0007669"/>
    <property type="project" value="TreeGrafter"/>
</dbReference>
<dbReference type="Gene3D" id="3.40.50.1820">
    <property type="entry name" value="alpha/beta hydrolase"/>
    <property type="match status" value="2"/>
</dbReference>
<dbReference type="InterPro" id="IPR002018">
    <property type="entry name" value="CarbesteraseB"/>
</dbReference>